<evidence type="ECO:0000256" key="6">
    <source>
        <dbReference type="ARBA" id="ARBA00023004"/>
    </source>
</evidence>
<dbReference type="SUPFAM" id="SSF48264">
    <property type="entry name" value="Cytochrome P450"/>
    <property type="match status" value="1"/>
</dbReference>
<dbReference type="EMBL" id="JACBAF010002059">
    <property type="protein sequence ID" value="KAF7168960.1"/>
    <property type="molecule type" value="Genomic_DNA"/>
</dbReference>
<dbReference type="PRINTS" id="PR00385">
    <property type="entry name" value="P450"/>
</dbReference>
<feature type="binding site" description="axial binding residue" evidence="9">
    <location>
        <position position="418"/>
    </location>
    <ligand>
        <name>heme</name>
        <dbReference type="ChEBI" id="CHEBI:30413"/>
    </ligand>
    <ligandPart>
        <name>Fe</name>
        <dbReference type="ChEBI" id="CHEBI:18248"/>
    </ligandPart>
</feature>
<dbReference type="GO" id="GO:0008270">
    <property type="term" value="F:zinc ion binding"/>
    <property type="evidence" value="ECO:0007669"/>
    <property type="project" value="InterPro"/>
</dbReference>
<keyword evidence="4 9" id="KW-0479">Metal-binding</keyword>
<evidence type="ECO:0000256" key="7">
    <source>
        <dbReference type="ARBA" id="ARBA00023033"/>
    </source>
</evidence>
<evidence type="ECO:0000256" key="3">
    <source>
        <dbReference type="ARBA" id="ARBA00022617"/>
    </source>
</evidence>
<comment type="cofactor">
    <cofactor evidence="1 9">
        <name>heme</name>
        <dbReference type="ChEBI" id="CHEBI:30413"/>
    </cofactor>
</comment>
<dbReference type="PROSITE" id="PS00086">
    <property type="entry name" value="CYTOCHROME_P450"/>
    <property type="match status" value="1"/>
</dbReference>
<keyword evidence="7" id="KW-0503">Monooxygenase</keyword>
<evidence type="ECO:0000313" key="12">
    <source>
        <dbReference type="Proteomes" id="UP000662466"/>
    </source>
</evidence>
<dbReference type="GO" id="GO:0005506">
    <property type="term" value="F:iron ion binding"/>
    <property type="evidence" value="ECO:0007669"/>
    <property type="project" value="InterPro"/>
</dbReference>
<gene>
    <name evidence="11" type="ORF">CNMCM6106_003982</name>
</gene>
<dbReference type="GO" id="GO:0044283">
    <property type="term" value="P:small molecule biosynthetic process"/>
    <property type="evidence" value="ECO:0007669"/>
    <property type="project" value="UniProtKB-ARBA"/>
</dbReference>
<evidence type="ECO:0000256" key="2">
    <source>
        <dbReference type="ARBA" id="ARBA00010617"/>
    </source>
</evidence>
<proteinExistence type="inferred from homology"/>
<protein>
    <recommendedName>
        <fullName evidence="10">Xylanolytic transcriptional activator regulatory domain-containing protein</fullName>
    </recommendedName>
</protein>
<sequence length="1141" mass="129501">MESVAPTALVIVILVWCCFHLIRPRTSHLPLPPGPTLLSGPFPEKDIATTFRKWNKRYGPVVSFKIGSRTFVVFGTRQAAQDLLEKRGSIYSSRPPSVWMDKYLNKGLAAAFMPYGPEWRLNRRLHGCLLSAHHTNAYRHLQDIQSKHLLHEFLSTNDFSHCFHQYTSNVMFTLVYGKGRGKDDNDHRRLEQINEMAGFVLQGASFWTILIDLFPILDRLPRIFWRWRTEAARLHDRTMIVYRECCQEALAAECWNWSKKVTRKPDVMQLPWDNVCYSLGELYVAGIHTTKMVLELFVMVSIMYPDVASKAQQELDSVVGADRLPSFDDMESLPYINAIISELLRWRPISPIAVPHAAIQDDEYMGYFIPQGATVIANQFGMNMDDAMFNDPSTFHPERYVVNPELPVSAFGFGRRACPGHRLARSSLFIVISRLLWGFNITSADKQPLNEESPAAVKATFRPPVLISVRSASNPTSDGSISNAIAIPTPLTGPIDAQPVRAPSSEPTSCDDTSEPATALFLALSKERHNCSKKGAECAYSTSKNDTQAVEEIASTSVSLGADSSNVAAASVDLWTPRTGDDERLDSTGFDTFACPDLDFLQYSDQTWQDLFNIGSEDLSLTSVDRNYFFHFLDAFTSRTGFVSSFECGTLEQRLAVLYSIEQKERFTDGFWTINVDQSSNLESNNSYGVSSQWLNDPLALQTHQILLLIKEVVMIKPRNSCVTISWSQDIEQRCLQFFSPASLRKYIELYWSIWSPNVNFLHRPSFHPASSKPILLASMAIIGACVSPNLEDNDNARMWFNCVEEAVFADEDFNRDPVSPFHPVRDRQKIQALQAAYMVCLYQNWEGTDASKKRIRRHRFSTVVSAVRDLDITTARHVDYNAKHRDDFDWNEFVAREELIRTFIWVFLLDTAFVTFNNLPPRMVVKEMKMHVAAPESCFQAATADQCYDAIRNWMPSGSLCWKFSFRALFETLCIDDLTVKMQQAVAALGPLNLFTIISGIHSLVFQYQSFFSAGHLLQRTHTALQNFKHIWHLHETATIGRLPHTTVDESNLNADNMWQRVGFCRHAGDFWLLASVKVDRLSVAEAEQHKAISGELLLEDSERSDPILSQYDQTSMRQVNELISEFQRVHLGDMPTAVD</sequence>
<dbReference type="AlphaFoldDB" id="A0A8H6Q863"/>
<accession>A0A8H6Q863</accession>
<evidence type="ECO:0000259" key="10">
    <source>
        <dbReference type="Pfam" id="PF04082"/>
    </source>
</evidence>
<comment type="caution">
    <text evidence="11">The sequence shown here is derived from an EMBL/GenBank/DDBJ whole genome shotgun (WGS) entry which is preliminary data.</text>
</comment>
<dbReference type="CDD" id="cd11065">
    <property type="entry name" value="CYP64-like"/>
    <property type="match status" value="1"/>
</dbReference>
<dbReference type="InterPro" id="IPR017972">
    <property type="entry name" value="Cyt_P450_CS"/>
</dbReference>
<dbReference type="InterPro" id="IPR001128">
    <property type="entry name" value="Cyt_P450"/>
</dbReference>
<comment type="similarity">
    <text evidence="2">Belongs to the cytochrome P450 family.</text>
</comment>
<dbReference type="PRINTS" id="PR00463">
    <property type="entry name" value="EP450I"/>
</dbReference>
<dbReference type="Pfam" id="PF00067">
    <property type="entry name" value="p450"/>
    <property type="match status" value="1"/>
</dbReference>
<dbReference type="GO" id="GO:0020037">
    <property type="term" value="F:heme binding"/>
    <property type="evidence" value="ECO:0007669"/>
    <property type="project" value="InterPro"/>
</dbReference>
<evidence type="ECO:0000256" key="9">
    <source>
        <dbReference type="PIRSR" id="PIRSR602401-1"/>
    </source>
</evidence>
<organism evidence="11 12">
    <name type="scientific">Aspergillus hiratsukae</name>
    <dbReference type="NCBI Taxonomy" id="1194566"/>
    <lineage>
        <taxon>Eukaryota</taxon>
        <taxon>Fungi</taxon>
        <taxon>Dikarya</taxon>
        <taxon>Ascomycota</taxon>
        <taxon>Pezizomycotina</taxon>
        <taxon>Eurotiomycetes</taxon>
        <taxon>Eurotiomycetidae</taxon>
        <taxon>Eurotiales</taxon>
        <taxon>Aspergillaceae</taxon>
        <taxon>Aspergillus</taxon>
        <taxon>Aspergillus subgen. Fumigati</taxon>
    </lineage>
</organism>
<name>A0A8H6Q863_9EURO</name>
<keyword evidence="5" id="KW-0560">Oxidoreductase</keyword>
<evidence type="ECO:0000313" key="11">
    <source>
        <dbReference type="EMBL" id="KAF7168960.1"/>
    </source>
</evidence>
<evidence type="ECO:0000256" key="8">
    <source>
        <dbReference type="ARBA" id="ARBA00023242"/>
    </source>
</evidence>
<dbReference type="InterPro" id="IPR007219">
    <property type="entry name" value="XnlR_reg_dom"/>
</dbReference>
<dbReference type="Pfam" id="PF04082">
    <property type="entry name" value="Fungal_trans"/>
    <property type="match status" value="1"/>
</dbReference>
<keyword evidence="3 9" id="KW-0349">Heme</keyword>
<dbReference type="GO" id="GO:0004497">
    <property type="term" value="F:monooxygenase activity"/>
    <property type="evidence" value="ECO:0007669"/>
    <property type="project" value="UniProtKB-KW"/>
</dbReference>
<dbReference type="InterPro" id="IPR050364">
    <property type="entry name" value="Cytochrome_P450_fung"/>
</dbReference>
<dbReference type="PANTHER" id="PTHR46300">
    <property type="entry name" value="P450, PUTATIVE (EUROFUNG)-RELATED-RELATED"/>
    <property type="match status" value="1"/>
</dbReference>
<dbReference type="InterPro" id="IPR002401">
    <property type="entry name" value="Cyt_P450_E_grp-I"/>
</dbReference>
<dbReference type="InterPro" id="IPR036396">
    <property type="entry name" value="Cyt_P450_sf"/>
</dbReference>
<dbReference type="PANTHER" id="PTHR46300:SF1">
    <property type="entry name" value="P450, PUTATIVE (EUROFUNG)-RELATED"/>
    <property type="match status" value="1"/>
</dbReference>
<keyword evidence="6 9" id="KW-0408">Iron</keyword>
<evidence type="ECO:0000256" key="4">
    <source>
        <dbReference type="ARBA" id="ARBA00022723"/>
    </source>
</evidence>
<dbReference type="GO" id="GO:0003677">
    <property type="term" value="F:DNA binding"/>
    <property type="evidence" value="ECO:0007669"/>
    <property type="project" value="InterPro"/>
</dbReference>
<evidence type="ECO:0000256" key="5">
    <source>
        <dbReference type="ARBA" id="ARBA00023002"/>
    </source>
</evidence>
<dbReference type="GO" id="GO:0006351">
    <property type="term" value="P:DNA-templated transcription"/>
    <property type="evidence" value="ECO:0007669"/>
    <property type="project" value="InterPro"/>
</dbReference>
<dbReference type="GO" id="GO:0016705">
    <property type="term" value="F:oxidoreductase activity, acting on paired donors, with incorporation or reduction of molecular oxygen"/>
    <property type="evidence" value="ECO:0007669"/>
    <property type="project" value="InterPro"/>
</dbReference>
<reference evidence="11" key="1">
    <citation type="submission" date="2020-06" db="EMBL/GenBank/DDBJ databases">
        <title>Draft genome sequences of strains closely related to Aspergillus parafelis and Aspergillus hiratsukae.</title>
        <authorList>
            <person name="Dos Santos R.A.C."/>
            <person name="Rivero-Menendez O."/>
            <person name="Steenwyk J.L."/>
            <person name="Mead M.E."/>
            <person name="Goldman G.H."/>
            <person name="Alastruey-Izquierdo A."/>
            <person name="Rokas A."/>
        </authorList>
    </citation>
    <scope>NUCLEOTIDE SEQUENCE</scope>
    <source>
        <strain evidence="11">CNM-CM6106</strain>
    </source>
</reference>
<dbReference type="Proteomes" id="UP000662466">
    <property type="component" value="Unassembled WGS sequence"/>
</dbReference>
<dbReference type="CDD" id="cd12148">
    <property type="entry name" value="fungal_TF_MHR"/>
    <property type="match status" value="1"/>
</dbReference>
<evidence type="ECO:0000256" key="1">
    <source>
        <dbReference type="ARBA" id="ARBA00001971"/>
    </source>
</evidence>
<feature type="domain" description="Xylanolytic transcriptional activator regulatory" evidence="10">
    <location>
        <begin position="748"/>
        <end position="933"/>
    </location>
</feature>
<dbReference type="Gene3D" id="1.10.630.10">
    <property type="entry name" value="Cytochrome P450"/>
    <property type="match status" value="1"/>
</dbReference>
<keyword evidence="8" id="KW-0539">Nucleus</keyword>